<evidence type="ECO:0000256" key="1">
    <source>
        <dbReference type="SAM" id="MobiDB-lite"/>
    </source>
</evidence>
<organism evidence="2 3">
    <name type="scientific">Caerostris extrusa</name>
    <name type="common">Bark spider</name>
    <name type="synonym">Caerostris bankana</name>
    <dbReference type="NCBI Taxonomy" id="172846"/>
    <lineage>
        <taxon>Eukaryota</taxon>
        <taxon>Metazoa</taxon>
        <taxon>Ecdysozoa</taxon>
        <taxon>Arthropoda</taxon>
        <taxon>Chelicerata</taxon>
        <taxon>Arachnida</taxon>
        <taxon>Araneae</taxon>
        <taxon>Araneomorphae</taxon>
        <taxon>Entelegynae</taxon>
        <taxon>Araneoidea</taxon>
        <taxon>Araneidae</taxon>
        <taxon>Caerostris</taxon>
    </lineage>
</organism>
<dbReference type="AlphaFoldDB" id="A0AAV4P1G5"/>
<gene>
    <name evidence="2" type="ORF">CEXT_692901</name>
</gene>
<dbReference type="Proteomes" id="UP001054945">
    <property type="component" value="Unassembled WGS sequence"/>
</dbReference>
<evidence type="ECO:0000313" key="2">
    <source>
        <dbReference type="EMBL" id="GIX91037.1"/>
    </source>
</evidence>
<accession>A0AAV4P1G5</accession>
<evidence type="ECO:0000313" key="3">
    <source>
        <dbReference type="Proteomes" id="UP001054945"/>
    </source>
</evidence>
<feature type="compositionally biased region" description="Basic and acidic residues" evidence="1">
    <location>
        <begin position="82"/>
        <end position="94"/>
    </location>
</feature>
<comment type="caution">
    <text evidence="2">The sequence shown here is derived from an EMBL/GenBank/DDBJ whole genome shotgun (WGS) entry which is preliminary data.</text>
</comment>
<protein>
    <submittedName>
        <fullName evidence="2">Uncharacterized protein</fullName>
    </submittedName>
</protein>
<keyword evidence="3" id="KW-1185">Reference proteome</keyword>
<reference evidence="2 3" key="1">
    <citation type="submission" date="2021-06" db="EMBL/GenBank/DDBJ databases">
        <title>Caerostris extrusa draft genome.</title>
        <authorList>
            <person name="Kono N."/>
            <person name="Arakawa K."/>
        </authorList>
    </citation>
    <scope>NUCLEOTIDE SEQUENCE [LARGE SCALE GENOMIC DNA]</scope>
</reference>
<sequence length="103" mass="11410">MRMAESPPLSPWLRGATSGLICWPETEKPRFRFKKPLCEGGLLRIAQRGSNLQEVSLSPSSHPYPPDSGAPSIESRGRGKAFKSEQKMRNEAQEKNSGVQESI</sequence>
<feature type="region of interest" description="Disordered" evidence="1">
    <location>
        <begin position="52"/>
        <end position="103"/>
    </location>
</feature>
<dbReference type="EMBL" id="BPLR01021548">
    <property type="protein sequence ID" value="GIX91037.1"/>
    <property type="molecule type" value="Genomic_DNA"/>
</dbReference>
<feature type="compositionally biased region" description="Polar residues" evidence="1">
    <location>
        <begin position="52"/>
        <end position="61"/>
    </location>
</feature>
<proteinExistence type="predicted"/>
<name>A0AAV4P1G5_CAEEX</name>